<evidence type="ECO:0000313" key="2">
    <source>
        <dbReference type="Proteomes" id="UP001346869"/>
    </source>
</evidence>
<comment type="caution">
    <text evidence="1">The sequence shown here is derived from an EMBL/GenBank/DDBJ whole genome shotgun (WGS) entry which is preliminary data.</text>
</comment>
<name>A0AAN7XJR2_ELEMC</name>
<reference evidence="1 2" key="1">
    <citation type="journal article" date="2023" name="Genes (Basel)">
        <title>Chromosome-Level Genome Assembly and Circadian Gene Repertoire of the Patagonia Blennie Eleginops maclovinus-The Closest Ancestral Proxy of Antarctic Cryonotothenioids.</title>
        <authorList>
            <person name="Cheng C.C."/>
            <person name="Rivera-Colon A.G."/>
            <person name="Minhas B.F."/>
            <person name="Wilson L."/>
            <person name="Rayamajhi N."/>
            <person name="Vargas-Chacoff L."/>
            <person name="Catchen J.M."/>
        </authorList>
    </citation>
    <scope>NUCLEOTIDE SEQUENCE [LARGE SCALE GENOMIC DNA]</scope>
    <source>
        <strain evidence="1">JMC-PN-2008</strain>
    </source>
</reference>
<dbReference type="AlphaFoldDB" id="A0AAN7XJR2"/>
<proteinExistence type="predicted"/>
<gene>
    <name evidence="1" type="ORF">PBY51_015927</name>
</gene>
<evidence type="ECO:0000313" key="1">
    <source>
        <dbReference type="EMBL" id="KAK5864708.1"/>
    </source>
</evidence>
<reference evidence="1 2" key="2">
    <citation type="journal article" date="2023" name="Mol. Biol. Evol.">
        <title>Genomics of Secondarily Temperate Adaptation in the Only Non-Antarctic Icefish.</title>
        <authorList>
            <person name="Rivera-Colon A.G."/>
            <person name="Rayamajhi N."/>
            <person name="Minhas B.F."/>
            <person name="Madrigal G."/>
            <person name="Bilyk K.T."/>
            <person name="Yoon V."/>
            <person name="Hune M."/>
            <person name="Gregory S."/>
            <person name="Cheng C.H.C."/>
            <person name="Catchen J.M."/>
        </authorList>
    </citation>
    <scope>NUCLEOTIDE SEQUENCE [LARGE SCALE GENOMIC DNA]</scope>
    <source>
        <strain evidence="1">JMC-PN-2008</strain>
    </source>
</reference>
<organism evidence="1 2">
    <name type="scientific">Eleginops maclovinus</name>
    <name type="common">Patagonian blennie</name>
    <name type="synonym">Eleginus maclovinus</name>
    <dbReference type="NCBI Taxonomy" id="56733"/>
    <lineage>
        <taxon>Eukaryota</taxon>
        <taxon>Metazoa</taxon>
        <taxon>Chordata</taxon>
        <taxon>Craniata</taxon>
        <taxon>Vertebrata</taxon>
        <taxon>Euteleostomi</taxon>
        <taxon>Actinopterygii</taxon>
        <taxon>Neopterygii</taxon>
        <taxon>Teleostei</taxon>
        <taxon>Neoteleostei</taxon>
        <taxon>Acanthomorphata</taxon>
        <taxon>Eupercaria</taxon>
        <taxon>Perciformes</taxon>
        <taxon>Notothenioidei</taxon>
        <taxon>Eleginopidae</taxon>
        <taxon>Eleginops</taxon>
    </lineage>
</organism>
<protein>
    <submittedName>
        <fullName evidence="1">Uncharacterized protein</fullName>
    </submittedName>
</protein>
<accession>A0AAN7XJR2</accession>
<dbReference type="Proteomes" id="UP001346869">
    <property type="component" value="Unassembled WGS sequence"/>
</dbReference>
<dbReference type="EMBL" id="JAUZQC010000010">
    <property type="protein sequence ID" value="KAK5864708.1"/>
    <property type="molecule type" value="Genomic_DNA"/>
</dbReference>
<sequence>MSGVVSAVMNALVVCWREEHLIGLLYRLRSQVVPPAGSRGSPMLFDRSSPKRSFRHWSVRVDGLLCGRFDVCIHSNPSVLQLRTIGADLPLNPSSLPP</sequence>
<keyword evidence="2" id="KW-1185">Reference proteome</keyword>